<evidence type="ECO:0000256" key="8">
    <source>
        <dbReference type="HAMAP-Rule" id="MF_00201"/>
    </source>
</evidence>
<dbReference type="Gene3D" id="2.40.50.140">
    <property type="entry name" value="Nucleic acid-binding proteins"/>
    <property type="match status" value="1"/>
</dbReference>
<evidence type="ECO:0000313" key="10">
    <source>
        <dbReference type="EMBL" id="MBD3689085.1"/>
    </source>
</evidence>
<keyword evidence="4 8" id="KW-0227">DNA damage</keyword>
<evidence type="ECO:0000256" key="2">
    <source>
        <dbReference type="ARBA" id="ARBA00007452"/>
    </source>
</evidence>
<keyword evidence="5 8" id="KW-0233">DNA recombination</keyword>
<keyword evidence="6 8" id="KW-0234">DNA repair</keyword>
<dbReference type="HAMAP" id="MF_00201">
    <property type="entry name" value="RecO"/>
    <property type="match status" value="1"/>
</dbReference>
<dbReference type="InterPro" id="IPR042242">
    <property type="entry name" value="RecO_C"/>
</dbReference>
<dbReference type="SUPFAM" id="SSF50249">
    <property type="entry name" value="Nucleic acid-binding proteins"/>
    <property type="match status" value="1"/>
</dbReference>
<dbReference type="Proteomes" id="UP000627538">
    <property type="component" value="Unassembled WGS sequence"/>
</dbReference>
<evidence type="ECO:0000313" key="11">
    <source>
        <dbReference type="Proteomes" id="UP000627538"/>
    </source>
</evidence>
<dbReference type="InterPro" id="IPR037278">
    <property type="entry name" value="ARFGAP/RecO"/>
</dbReference>
<evidence type="ECO:0000256" key="4">
    <source>
        <dbReference type="ARBA" id="ARBA00022763"/>
    </source>
</evidence>
<dbReference type="InterPro" id="IPR003717">
    <property type="entry name" value="RecO"/>
</dbReference>
<proteinExistence type="inferred from homology"/>
<comment type="similarity">
    <text evidence="2 8">Belongs to the RecO family.</text>
</comment>
<accession>A0A8I0G760</accession>
<comment type="caution">
    <text evidence="10">The sequence shown here is derived from an EMBL/GenBank/DDBJ whole genome shotgun (WGS) entry which is preliminary data.</text>
</comment>
<name>A0A8I0G760_9ACTO</name>
<dbReference type="Pfam" id="PF11967">
    <property type="entry name" value="RecO_N"/>
    <property type="match status" value="1"/>
</dbReference>
<dbReference type="GO" id="GO:0006310">
    <property type="term" value="P:DNA recombination"/>
    <property type="evidence" value="ECO:0007669"/>
    <property type="project" value="UniProtKB-UniRule"/>
</dbReference>
<evidence type="ECO:0000256" key="6">
    <source>
        <dbReference type="ARBA" id="ARBA00023204"/>
    </source>
</evidence>
<comment type="function">
    <text evidence="1 8">Involved in DNA repair and RecF pathway recombination.</text>
</comment>
<evidence type="ECO:0000256" key="1">
    <source>
        <dbReference type="ARBA" id="ARBA00003065"/>
    </source>
</evidence>
<feature type="domain" description="DNA replication/recombination mediator RecO N-terminal" evidence="9">
    <location>
        <begin position="4"/>
        <end position="79"/>
    </location>
</feature>
<dbReference type="SUPFAM" id="SSF57863">
    <property type="entry name" value="ArfGap/RecO-like zinc finger"/>
    <property type="match status" value="1"/>
</dbReference>
<dbReference type="InterPro" id="IPR022572">
    <property type="entry name" value="DNA_rep/recomb_RecO_N"/>
</dbReference>
<dbReference type="PANTHER" id="PTHR33991">
    <property type="entry name" value="DNA REPAIR PROTEIN RECO"/>
    <property type="match status" value="1"/>
</dbReference>
<dbReference type="PANTHER" id="PTHR33991:SF1">
    <property type="entry name" value="DNA REPAIR PROTEIN RECO"/>
    <property type="match status" value="1"/>
</dbReference>
<evidence type="ECO:0000256" key="3">
    <source>
        <dbReference type="ARBA" id="ARBA00021310"/>
    </source>
</evidence>
<sequence>MVRTYRDRGVVLRTYPIGEADRVVVVLSLEHGQVHAVAKGVRRTTSRFGSRLEALSVIDFQAHRGRSLDTLTQVETVAPLGMRLAADYESYTAGTVMAETAQRLTGEDPDTAAHYRLLYGALGALDRRVSDPRILLSSYLLRVLAIAGWAPALDHCATCGRGEGLVAFSLSGGGALCESCQGLGAQRIRADVLALLVLLARGDWAGIGTPSEALIARCARLASTWTQWQLERRLKSVAVWERGA</sequence>
<dbReference type="RefSeq" id="WP_191071158.1">
    <property type="nucleotide sequence ID" value="NZ_CP060506.1"/>
</dbReference>
<keyword evidence="11" id="KW-1185">Reference proteome</keyword>
<dbReference type="NCBIfam" id="TIGR00613">
    <property type="entry name" value="reco"/>
    <property type="match status" value="1"/>
</dbReference>
<dbReference type="InterPro" id="IPR012340">
    <property type="entry name" value="NA-bd_OB-fold"/>
</dbReference>
<dbReference type="GO" id="GO:0006302">
    <property type="term" value="P:double-strand break repair"/>
    <property type="evidence" value="ECO:0007669"/>
    <property type="project" value="TreeGrafter"/>
</dbReference>
<dbReference type="EMBL" id="JACRUO010000001">
    <property type="protein sequence ID" value="MBD3689085.1"/>
    <property type="molecule type" value="Genomic_DNA"/>
</dbReference>
<evidence type="ECO:0000256" key="5">
    <source>
        <dbReference type="ARBA" id="ARBA00023172"/>
    </source>
</evidence>
<dbReference type="Pfam" id="PF02565">
    <property type="entry name" value="RecO_C"/>
    <property type="match status" value="1"/>
</dbReference>
<dbReference type="Gene3D" id="1.20.1440.120">
    <property type="entry name" value="Recombination protein O, C-terminal domain"/>
    <property type="match status" value="1"/>
</dbReference>
<dbReference type="AlphaFoldDB" id="A0A8I0G760"/>
<organism evidence="10 11">
    <name type="scientific">Nanchangia anserum</name>
    <dbReference type="NCBI Taxonomy" id="2692125"/>
    <lineage>
        <taxon>Bacteria</taxon>
        <taxon>Bacillati</taxon>
        <taxon>Actinomycetota</taxon>
        <taxon>Actinomycetes</taxon>
        <taxon>Actinomycetales</taxon>
        <taxon>Actinomycetaceae</taxon>
        <taxon>Nanchangia</taxon>
    </lineage>
</organism>
<reference evidence="10 11" key="1">
    <citation type="submission" date="2020-08" db="EMBL/GenBank/DDBJ databases">
        <title>Winkia gen. nov., sp. nov., isolated from faeces of the Anser albifrons in China.</title>
        <authorList>
            <person name="Liu Q."/>
        </authorList>
    </citation>
    <scope>NUCLEOTIDE SEQUENCE [LARGE SCALE GENOMIC DNA]</scope>
    <source>
        <strain evidence="10 11">C62</strain>
    </source>
</reference>
<protein>
    <recommendedName>
        <fullName evidence="3 8">DNA repair protein RecO</fullName>
    </recommendedName>
    <alternativeName>
        <fullName evidence="7 8">Recombination protein O</fullName>
    </alternativeName>
</protein>
<gene>
    <name evidence="8 10" type="primary">recO</name>
    <name evidence="10" type="ORF">H8R10_02400</name>
</gene>
<evidence type="ECO:0000259" key="9">
    <source>
        <dbReference type="Pfam" id="PF11967"/>
    </source>
</evidence>
<evidence type="ECO:0000256" key="7">
    <source>
        <dbReference type="ARBA" id="ARBA00033409"/>
    </source>
</evidence>
<dbReference type="GO" id="GO:0043590">
    <property type="term" value="C:bacterial nucleoid"/>
    <property type="evidence" value="ECO:0007669"/>
    <property type="project" value="TreeGrafter"/>
</dbReference>